<dbReference type="GO" id="GO:0006396">
    <property type="term" value="P:RNA processing"/>
    <property type="evidence" value="ECO:0007669"/>
    <property type="project" value="InterPro"/>
</dbReference>
<accession>A0A166J034</accession>
<gene>
    <name evidence="1" type="ORF">FIBSPDRAFT_542170</name>
</gene>
<protein>
    <recommendedName>
        <fullName evidence="3">RNase III domain-containing protein</fullName>
    </recommendedName>
</protein>
<evidence type="ECO:0000313" key="2">
    <source>
        <dbReference type="Proteomes" id="UP000076532"/>
    </source>
</evidence>
<dbReference type="AlphaFoldDB" id="A0A166J034"/>
<sequence length="132" mass="14975">MPRYSGKAHQTFIAAVQKHSFTFALPPISRSFNTSHDHFEVDEYIGDSLLGSAILVVLRGMYPKITAPGIYSDIKAATASNSSLFHLMRKAGQVSDRYPSRFSSDYKHISRNHWRGWRPQPTQSIIILILLR</sequence>
<dbReference type="SUPFAM" id="SSF69065">
    <property type="entry name" value="RNase III domain-like"/>
    <property type="match status" value="1"/>
</dbReference>
<keyword evidence="2" id="KW-1185">Reference proteome</keyword>
<dbReference type="EMBL" id="KV417556">
    <property type="protein sequence ID" value="KZP20347.1"/>
    <property type="molecule type" value="Genomic_DNA"/>
</dbReference>
<reference evidence="1 2" key="1">
    <citation type="journal article" date="2016" name="Mol. Biol. Evol.">
        <title>Comparative Genomics of Early-Diverging Mushroom-Forming Fungi Provides Insights into the Origins of Lignocellulose Decay Capabilities.</title>
        <authorList>
            <person name="Nagy L.G."/>
            <person name="Riley R."/>
            <person name="Tritt A."/>
            <person name="Adam C."/>
            <person name="Daum C."/>
            <person name="Floudas D."/>
            <person name="Sun H."/>
            <person name="Yadav J.S."/>
            <person name="Pangilinan J."/>
            <person name="Larsson K.H."/>
            <person name="Matsuura K."/>
            <person name="Barry K."/>
            <person name="Labutti K."/>
            <person name="Kuo R."/>
            <person name="Ohm R.A."/>
            <person name="Bhattacharya S.S."/>
            <person name="Shirouzu T."/>
            <person name="Yoshinaga Y."/>
            <person name="Martin F.M."/>
            <person name="Grigoriev I.V."/>
            <person name="Hibbett D.S."/>
        </authorList>
    </citation>
    <scope>NUCLEOTIDE SEQUENCE [LARGE SCALE GENOMIC DNA]</scope>
    <source>
        <strain evidence="1 2">CBS 109695</strain>
    </source>
</reference>
<name>A0A166J034_9AGAM</name>
<dbReference type="GO" id="GO:0004525">
    <property type="term" value="F:ribonuclease III activity"/>
    <property type="evidence" value="ECO:0007669"/>
    <property type="project" value="InterPro"/>
</dbReference>
<dbReference type="InterPro" id="IPR036389">
    <property type="entry name" value="RNase_III_sf"/>
</dbReference>
<evidence type="ECO:0008006" key="3">
    <source>
        <dbReference type="Google" id="ProtNLM"/>
    </source>
</evidence>
<dbReference type="Proteomes" id="UP000076532">
    <property type="component" value="Unassembled WGS sequence"/>
</dbReference>
<dbReference type="Gene3D" id="1.10.1520.10">
    <property type="entry name" value="Ribonuclease III domain"/>
    <property type="match status" value="1"/>
</dbReference>
<evidence type="ECO:0000313" key="1">
    <source>
        <dbReference type="EMBL" id="KZP20347.1"/>
    </source>
</evidence>
<proteinExistence type="predicted"/>
<organism evidence="1 2">
    <name type="scientific">Athelia psychrophila</name>
    <dbReference type="NCBI Taxonomy" id="1759441"/>
    <lineage>
        <taxon>Eukaryota</taxon>
        <taxon>Fungi</taxon>
        <taxon>Dikarya</taxon>
        <taxon>Basidiomycota</taxon>
        <taxon>Agaricomycotina</taxon>
        <taxon>Agaricomycetes</taxon>
        <taxon>Agaricomycetidae</taxon>
        <taxon>Atheliales</taxon>
        <taxon>Atheliaceae</taxon>
        <taxon>Athelia</taxon>
    </lineage>
</organism>